<keyword evidence="2" id="KW-1185">Reference proteome</keyword>
<dbReference type="Pfam" id="PF13444">
    <property type="entry name" value="Acetyltransf_5"/>
    <property type="match status" value="1"/>
</dbReference>
<dbReference type="InterPro" id="IPR016181">
    <property type="entry name" value="Acyl_CoA_acyltransferase"/>
</dbReference>
<accession>E4U166</accession>
<proteinExistence type="predicted"/>
<dbReference type="SUPFAM" id="SSF55729">
    <property type="entry name" value="Acyl-CoA N-acyltransferases (Nat)"/>
    <property type="match status" value="1"/>
</dbReference>
<evidence type="ECO:0000313" key="1">
    <source>
        <dbReference type="EMBL" id="ADR33370.1"/>
    </source>
</evidence>
<name>E4U166_SULKY</name>
<protein>
    <recommendedName>
        <fullName evidence="3">GNAT family N-acetyltransferase</fullName>
    </recommendedName>
</protein>
<evidence type="ECO:0000313" key="2">
    <source>
        <dbReference type="Proteomes" id="UP000008721"/>
    </source>
</evidence>
<dbReference type="AlphaFoldDB" id="E4U166"/>
<dbReference type="EMBL" id="CP002355">
    <property type="protein sequence ID" value="ADR33370.1"/>
    <property type="molecule type" value="Genomic_DNA"/>
</dbReference>
<dbReference type="eggNOG" id="COG3176">
    <property type="taxonomic scope" value="Bacteria"/>
</dbReference>
<dbReference type="Proteomes" id="UP000008721">
    <property type="component" value="Chromosome"/>
</dbReference>
<dbReference type="Gene3D" id="3.40.630.30">
    <property type="match status" value="1"/>
</dbReference>
<dbReference type="STRING" id="709032.Sulku_0704"/>
<sequence>MLECKTAFTEEERHAILHQRYSIFVDEFKFFAPRDDGKEIEYDHYDEYSLLLGVWNEDILVGSCRLVLPNDTVGLPTLNVMRIDSEKLVHNERTAEISRITVAATYRTFKKTIEVLQIMQHKINQIASEHNILQLIGAVEPSFLRLLNYASLPYRPIGPIQYLIGAERLPVLLNLKEQQ</sequence>
<dbReference type="RefSeq" id="WP_013459567.1">
    <property type="nucleotide sequence ID" value="NC_014762.1"/>
</dbReference>
<dbReference type="HOGENOM" id="CLU_1502726_0_0_7"/>
<reference evidence="1 2" key="1">
    <citation type="journal article" date="2012" name="Stand. Genomic Sci.">
        <title>Complete genome sequence of the sulfur compounds oxidizing chemolithoautotroph Sulfuricurvum kujiense type strain (YK-1(T)).</title>
        <authorList>
            <person name="Han C."/>
            <person name="Kotsyurbenko O."/>
            <person name="Chertkov O."/>
            <person name="Held B."/>
            <person name="Lapidus A."/>
            <person name="Nolan M."/>
            <person name="Lucas S."/>
            <person name="Hammon N."/>
            <person name="Deshpande S."/>
            <person name="Cheng J.F."/>
            <person name="Tapia R."/>
            <person name="Goodwin L.A."/>
            <person name="Pitluck S."/>
            <person name="Liolios K."/>
            <person name="Pagani I."/>
            <person name="Ivanova N."/>
            <person name="Mavromatis K."/>
            <person name="Mikhailova N."/>
            <person name="Pati A."/>
            <person name="Chen A."/>
            <person name="Palaniappan K."/>
            <person name="Land M."/>
            <person name="Hauser L."/>
            <person name="Chang Y.J."/>
            <person name="Jeffries C.D."/>
            <person name="Brambilla E.M."/>
            <person name="Rohde M."/>
            <person name="Spring S."/>
            <person name="Sikorski J."/>
            <person name="Goker M."/>
            <person name="Woyke T."/>
            <person name="Bristow J."/>
            <person name="Eisen J.A."/>
            <person name="Markowitz V."/>
            <person name="Hugenholtz P."/>
            <person name="Kyrpides N.C."/>
            <person name="Klenk H.P."/>
            <person name="Detter J.C."/>
        </authorList>
    </citation>
    <scope>NUCLEOTIDE SEQUENCE [LARGE SCALE GENOMIC DNA]</scope>
    <source>
        <strain evidence="2">ATCC BAA-921 / DSM 16994 / JCM 11577 / YK-1</strain>
    </source>
</reference>
<dbReference type="KEGG" id="sku:Sulku_0704"/>
<gene>
    <name evidence="1" type="ordered locus">Sulku_0704</name>
</gene>
<organism evidence="1 2">
    <name type="scientific">Sulfuricurvum kujiense (strain ATCC BAA-921 / DSM 16994 / JCM 11577 / YK-1)</name>
    <dbReference type="NCBI Taxonomy" id="709032"/>
    <lineage>
        <taxon>Bacteria</taxon>
        <taxon>Pseudomonadati</taxon>
        <taxon>Campylobacterota</taxon>
        <taxon>Epsilonproteobacteria</taxon>
        <taxon>Campylobacterales</taxon>
        <taxon>Sulfurimonadaceae</taxon>
        <taxon>Sulfuricurvum</taxon>
    </lineage>
</organism>
<evidence type="ECO:0008006" key="3">
    <source>
        <dbReference type="Google" id="ProtNLM"/>
    </source>
</evidence>